<evidence type="ECO:0000313" key="1">
    <source>
        <dbReference type="EMBL" id="MCD2166770.1"/>
    </source>
</evidence>
<accession>A0AAW4Y083</accession>
<dbReference type="AlphaFoldDB" id="A0AAW4Y083"/>
<name>A0AAW4Y083_9BURK</name>
<dbReference type="Proteomes" id="UP001199260">
    <property type="component" value="Unassembled WGS sequence"/>
</dbReference>
<evidence type="ECO:0000313" key="2">
    <source>
        <dbReference type="Proteomes" id="UP001199260"/>
    </source>
</evidence>
<evidence type="ECO:0008006" key="3">
    <source>
        <dbReference type="Google" id="ProtNLM"/>
    </source>
</evidence>
<proteinExistence type="predicted"/>
<sequence>MLQRLRSRPRFSALITAVFALLLLVASVAGVQVRVLAQPITAALAADVCSVNAPALDLALAQADHLAPDDLLPDGSDSHANHSAHGAHGADCVLCIAMALPQAFAPDVHRPAAPAFHHQWQAQTAHSLHAPGAPLPARGPPPVLV</sequence>
<dbReference type="RefSeq" id="WP_230777813.1">
    <property type="nucleotide sequence ID" value="NZ_JAJNCT010000021.1"/>
</dbReference>
<protein>
    <recommendedName>
        <fullName evidence="3">DUF2946 domain-containing protein</fullName>
    </recommendedName>
</protein>
<gene>
    <name evidence="1" type="ORF">LPW39_16725</name>
</gene>
<reference evidence="1 2" key="1">
    <citation type="submission" date="2021-11" db="EMBL/GenBank/DDBJ databases">
        <title>Genome sequence.</title>
        <authorList>
            <person name="Sun Q."/>
        </authorList>
    </citation>
    <scope>NUCLEOTIDE SEQUENCE [LARGE SCALE GENOMIC DNA]</scope>
    <source>
        <strain evidence="1 2">KCTC 12005</strain>
    </source>
</reference>
<keyword evidence="2" id="KW-1185">Reference proteome</keyword>
<dbReference type="EMBL" id="JAJNCT010000021">
    <property type="protein sequence ID" value="MCD2166770.1"/>
    <property type="molecule type" value="Genomic_DNA"/>
</dbReference>
<comment type="caution">
    <text evidence="1">The sequence shown here is derived from an EMBL/GenBank/DDBJ whole genome shotgun (WGS) entry which is preliminary data.</text>
</comment>
<organism evidence="1 2">
    <name type="scientific">Comamonas koreensis</name>
    <dbReference type="NCBI Taxonomy" id="160825"/>
    <lineage>
        <taxon>Bacteria</taxon>
        <taxon>Pseudomonadati</taxon>
        <taxon>Pseudomonadota</taxon>
        <taxon>Betaproteobacteria</taxon>
        <taxon>Burkholderiales</taxon>
        <taxon>Comamonadaceae</taxon>
        <taxon>Comamonas</taxon>
    </lineage>
</organism>